<reference evidence="1" key="1">
    <citation type="submission" date="2022-03" db="EMBL/GenBank/DDBJ databases">
        <authorList>
            <person name="Tunstrom K."/>
        </authorList>
    </citation>
    <scope>NUCLEOTIDE SEQUENCE</scope>
</reference>
<proteinExistence type="predicted"/>
<dbReference type="AlphaFoldDB" id="A0AAU9V7Q8"/>
<evidence type="ECO:0000313" key="1">
    <source>
        <dbReference type="EMBL" id="CAH2107364.1"/>
    </source>
</evidence>
<dbReference type="EMBL" id="CAKOGL010000030">
    <property type="protein sequence ID" value="CAH2107364.1"/>
    <property type="molecule type" value="Genomic_DNA"/>
</dbReference>
<protein>
    <submittedName>
        <fullName evidence="1">Uncharacterized protein</fullName>
    </submittedName>
</protein>
<comment type="caution">
    <text evidence="1">The sequence shown here is derived from an EMBL/GenBank/DDBJ whole genome shotgun (WGS) entry which is preliminary data.</text>
</comment>
<name>A0AAU9V7Q8_EUPED</name>
<gene>
    <name evidence="1" type="ORF">EEDITHA_LOCUS21409</name>
</gene>
<sequence length="137" mass="15345">MQRTTLDNERSPPITATRAWRWSSQAAHSSSVICHVNRRATLLAGRDGFPSYDLIQVLAKAPVPGKYLRQPEVQHPMLPPDPATKMGTQSVLRHWTRCLGHHVLLPSMNQGSLSLSPGPRRLVRTWDLFSSSFLVVL</sequence>
<dbReference type="Proteomes" id="UP001153954">
    <property type="component" value="Unassembled WGS sequence"/>
</dbReference>
<organism evidence="1 2">
    <name type="scientific">Euphydryas editha</name>
    <name type="common">Edith's checkerspot</name>
    <dbReference type="NCBI Taxonomy" id="104508"/>
    <lineage>
        <taxon>Eukaryota</taxon>
        <taxon>Metazoa</taxon>
        <taxon>Ecdysozoa</taxon>
        <taxon>Arthropoda</taxon>
        <taxon>Hexapoda</taxon>
        <taxon>Insecta</taxon>
        <taxon>Pterygota</taxon>
        <taxon>Neoptera</taxon>
        <taxon>Endopterygota</taxon>
        <taxon>Lepidoptera</taxon>
        <taxon>Glossata</taxon>
        <taxon>Ditrysia</taxon>
        <taxon>Papilionoidea</taxon>
        <taxon>Nymphalidae</taxon>
        <taxon>Nymphalinae</taxon>
        <taxon>Euphydryas</taxon>
    </lineage>
</organism>
<accession>A0AAU9V7Q8</accession>
<evidence type="ECO:0000313" key="2">
    <source>
        <dbReference type="Proteomes" id="UP001153954"/>
    </source>
</evidence>
<keyword evidence="2" id="KW-1185">Reference proteome</keyword>